<reference evidence="8" key="1">
    <citation type="submission" date="2025-08" db="UniProtKB">
        <authorList>
            <consortium name="RefSeq"/>
        </authorList>
    </citation>
    <scope>IDENTIFICATION</scope>
    <source>
        <tissue evidence="8">Ear skin</tissue>
    </source>
</reference>
<comment type="subcellular location">
    <subcellularLocation>
        <location evidence="1">Membrane</location>
        <topology evidence="1">Multi-pass membrane protein</topology>
    </subcellularLocation>
</comment>
<evidence type="ECO:0000256" key="2">
    <source>
        <dbReference type="ARBA" id="ARBA00022448"/>
    </source>
</evidence>
<evidence type="ECO:0000256" key="5">
    <source>
        <dbReference type="ARBA" id="ARBA00023136"/>
    </source>
</evidence>
<keyword evidence="2" id="KW-0813">Transport</keyword>
<evidence type="ECO:0000313" key="7">
    <source>
        <dbReference type="Proteomes" id="UP000694856"/>
    </source>
</evidence>
<evidence type="ECO:0000256" key="3">
    <source>
        <dbReference type="ARBA" id="ARBA00022692"/>
    </source>
</evidence>
<accession>A0A8B8SLI6</accession>
<evidence type="ECO:0000256" key="1">
    <source>
        <dbReference type="ARBA" id="ARBA00004141"/>
    </source>
</evidence>
<dbReference type="SUPFAM" id="SSF161070">
    <property type="entry name" value="SNF-like"/>
    <property type="match status" value="1"/>
</dbReference>
<dbReference type="GO" id="GO:0005332">
    <property type="term" value="F:gamma-aminobutyric acid:sodium:chloride symporter activity"/>
    <property type="evidence" value="ECO:0007669"/>
    <property type="project" value="TreeGrafter"/>
</dbReference>
<organism evidence="7 8">
    <name type="scientific">Camelus ferus</name>
    <name type="common">Wild bactrian camel</name>
    <name type="synonym">Camelus bactrianus ferus</name>
    <dbReference type="NCBI Taxonomy" id="419612"/>
    <lineage>
        <taxon>Eukaryota</taxon>
        <taxon>Metazoa</taxon>
        <taxon>Chordata</taxon>
        <taxon>Craniata</taxon>
        <taxon>Vertebrata</taxon>
        <taxon>Euteleostomi</taxon>
        <taxon>Mammalia</taxon>
        <taxon>Eutheria</taxon>
        <taxon>Laurasiatheria</taxon>
        <taxon>Artiodactyla</taxon>
        <taxon>Tylopoda</taxon>
        <taxon>Camelidae</taxon>
        <taxon>Camelus</taxon>
    </lineage>
</organism>
<dbReference type="PANTHER" id="PTHR11616">
    <property type="entry name" value="SODIUM/CHLORIDE DEPENDENT TRANSPORTER"/>
    <property type="match status" value="1"/>
</dbReference>
<sequence length="221" mass="24384">MPKQTRAQQGLWARGRFPPSLRTQSEPRAPRSLCRGASRATLMSDQPADRRSPVIEFWENKVLRLSGGLEVPGALNWEVALCLLARWVLVYFCVWKGVKSTGKVQQAGGGDGWAGRRRDRSMRGGVSPPGTTVAVGSDWTRAGAQGGGRGQVLPSRPLDPRPMAFQIQAQQPSLPRGGLDVHASHSVFFLKSKPVGPAGRLLYRLLWFFRSHLRRRPGAER</sequence>
<evidence type="ECO:0000256" key="4">
    <source>
        <dbReference type="ARBA" id="ARBA00022989"/>
    </source>
</evidence>
<dbReference type="Pfam" id="PF00209">
    <property type="entry name" value="SNF"/>
    <property type="match status" value="1"/>
</dbReference>
<keyword evidence="4" id="KW-1133">Transmembrane helix</keyword>
<protein>
    <submittedName>
        <fullName evidence="8">Uncharacterized protein LOC116661885</fullName>
    </submittedName>
</protein>
<dbReference type="Proteomes" id="UP000694856">
    <property type="component" value="Chromosome X"/>
</dbReference>
<dbReference type="KEGG" id="cfr:116661885"/>
<name>A0A8B8SLI6_CAMFR</name>
<dbReference type="PANTHER" id="PTHR11616:SF96">
    <property type="entry name" value="SODIUM- AND CHLORIDE-DEPENDENT CREATINE TRANSPORTER 1"/>
    <property type="match status" value="1"/>
</dbReference>
<dbReference type="AlphaFoldDB" id="A0A8B8SLI6"/>
<keyword evidence="5" id="KW-0472">Membrane</keyword>
<dbReference type="InterPro" id="IPR037272">
    <property type="entry name" value="SNS_sf"/>
</dbReference>
<proteinExistence type="predicted"/>
<keyword evidence="3" id="KW-0812">Transmembrane</keyword>
<dbReference type="InterPro" id="IPR000175">
    <property type="entry name" value="Na/ntran_symport"/>
</dbReference>
<evidence type="ECO:0000256" key="6">
    <source>
        <dbReference type="SAM" id="MobiDB-lite"/>
    </source>
</evidence>
<dbReference type="RefSeq" id="XP_032330599.1">
    <property type="nucleotide sequence ID" value="XM_032474708.1"/>
</dbReference>
<keyword evidence="7" id="KW-1185">Reference proteome</keyword>
<gene>
    <name evidence="8" type="primary">LOC116661885</name>
</gene>
<dbReference type="GO" id="GO:0005886">
    <property type="term" value="C:plasma membrane"/>
    <property type="evidence" value="ECO:0007669"/>
    <property type="project" value="TreeGrafter"/>
</dbReference>
<feature type="region of interest" description="Disordered" evidence="6">
    <location>
        <begin position="104"/>
        <end position="155"/>
    </location>
</feature>
<evidence type="ECO:0000313" key="8">
    <source>
        <dbReference type="RefSeq" id="XP_032330599.1"/>
    </source>
</evidence>
<dbReference type="GeneID" id="116661885"/>
<dbReference type="PROSITE" id="PS50267">
    <property type="entry name" value="NA_NEUROTRAN_SYMP_3"/>
    <property type="match status" value="1"/>
</dbReference>